<dbReference type="Pfam" id="PF05678">
    <property type="entry name" value="VQ"/>
    <property type="match status" value="1"/>
</dbReference>
<evidence type="ECO:0000259" key="1">
    <source>
        <dbReference type="Pfam" id="PF05678"/>
    </source>
</evidence>
<dbReference type="InterPro" id="IPR008889">
    <property type="entry name" value="VQ"/>
</dbReference>
<evidence type="ECO:0000313" key="3">
    <source>
        <dbReference type="Proteomes" id="UP000245207"/>
    </source>
</evidence>
<proteinExistence type="predicted"/>
<feature type="domain" description="VQ" evidence="1">
    <location>
        <begin position="25"/>
        <end position="51"/>
    </location>
</feature>
<dbReference type="OrthoDB" id="1725273at2759"/>
<sequence length="147" mass="16387">MNTSAIKHKKNSSRKTNKKLKVVYISSPMKVKTSASCFRSLVQELTGRDSDISRYDAGYFDEQGDRSTTTSTSTQGGSLDACLNMEPFESTQLGVFNGLDAFPDDVFSSEMVDHLDGSFPSYSFINEHGSPRVAADFWHHFVYCKCN</sequence>
<dbReference type="PANTHER" id="PTHR33624">
    <property type="entry name" value="SIGMA FACTOR BINDING PROTEIN 1, CHLOROPLASTIC"/>
    <property type="match status" value="1"/>
</dbReference>
<dbReference type="PANTHER" id="PTHR33624:SF31">
    <property type="entry name" value="SIGMA FACTOR BINDING PROTEIN 1, CHLOROPLASTIC-LIKE"/>
    <property type="match status" value="1"/>
</dbReference>
<dbReference type="InterPro" id="IPR039335">
    <property type="entry name" value="SIB1/2"/>
</dbReference>
<dbReference type="EMBL" id="PKPP01003437">
    <property type="protein sequence ID" value="PWA69442.1"/>
    <property type="molecule type" value="Genomic_DNA"/>
</dbReference>
<gene>
    <name evidence="2" type="ORF">CTI12_AA301720</name>
</gene>
<accession>A0A2U1N7I2</accession>
<protein>
    <submittedName>
        <fullName evidence="2">VQ-like protein</fullName>
    </submittedName>
</protein>
<organism evidence="2 3">
    <name type="scientific">Artemisia annua</name>
    <name type="common">Sweet wormwood</name>
    <dbReference type="NCBI Taxonomy" id="35608"/>
    <lineage>
        <taxon>Eukaryota</taxon>
        <taxon>Viridiplantae</taxon>
        <taxon>Streptophyta</taxon>
        <taxon>Embryophyta</taxon>
        <taxon>Tracheophyta</taxon>
        <taxon>Spermatophyta</taxon>
        <taxon>Magnoliopsida</taxon>
        <taxon>eudicotyledons</taxon>
        <taxon>Gunneridae</taxon>
        <taxon>Pentapetalae</taxon>
        <taxon>asterids</taxon>
        <taxon>campanulids</taxon>
        <taxon>Asterales</taxon>
        <taxon>Asteraceae</taxon>
        <taxon>Asteroideae</taxon>
        <taxon>Anthemideae</taxon>
        <taxon>Artemisiinae</taxon>
        <taxon>Artemisia</taxon>
    </lineage>
</organism>
<dbReference type="Proteomes" id="UP000245207">
    <property type="component" value="Unassembled WGS sequence"/>
</dbReference>
<evidence type="ECO:0000313" key="2">
    <source>
        <dbReference type="EMBL" id="PWA69442.1"/>
    </source>
</evidence>
<keyword evidence="3" id="KW-1185">Reference proteome</keyword>
<name>A0A2U1N7I2_ARTAN</name>
<dbReference type="AlphaFoldDB" id="A0A2U1N7I2"/>
<reference evidence="2 3" key="1">
    <citation type="journal article" date="2018" name="Mol. Plant">
        <title>The genome of Artemisia annua provides insight into the evolution of Asteraceae family and artemisinin biosynthesis.</title>
        <authorList>
            <person name="Shen Q."/>
            <person name="Zhang L."/>
            <person name="Liao Z."/>
            <person name="Wang S."/>
            <person name="Yan T."/>
            <person name="Shi P."/>
            <person name="Liu M."/>
            <person name="Fu X."/>
            <person name="Pan Q."/>
            <person name="Wang Y."/>
            <person name="Lv Z."/>
            <person name="Lu X."/>
            <person name="Zhang F."/>
            <person name="Jiang W."/>
            <person name="Ma Y."/>
            <person name="Chen M."/>
            <person name="Hao X."/>
            <person name="Li L."/>
            <person name="Tang Y."/>
            <person name="Lv G."/>
            <person name="Zhou Y."/>
            <person name="Sun X."/>
            <person name="Brodelius P.E."/>
            <person name="Rose J.K.C."/>
            <person name="Tang K."/>
        </authorList>
    </citation>
    <scope>NUCLEOTIDE SEQUENCE [LARGE SCALE GENOMIC DNA]</scope>
    <source>
        <strain evidence="3">cv. Huhao1</strain>
        <tissue evidence="2">Leaf</tissue>
    </source>
</reference>
<comment type="caution">
    <text evidence="2">The sequence shown here is derived from an EMBL/GenBank/DDBJ whole genome shotgun (WGS) entry which is preliminary data.</text>
</comment>
<dbReference type="STRING" id="35608.A0A2U1N7I2"/>